<gene>
    <name evidence="1" type="ORF">CLV59_109176</name>
</gene>
<evidence type="ECO:0000313" key="1">
    <source>
        <dbReference type="EMBL" id="RAJ75562.1"/>
    </source>
</evidence>
<dbReference type="AlphaFoldDB" id="A0A327VM28"/>
<keyword evidence="2" id="KW-1185">Reference proteome</keyword>
<reference evidence="1 2" key="1">
    <citation type="submission" date="2018-06" db="EMBL/GenBank/DDBJ databases">
        <title>Genomic Encyclopedia of Archaeal and Bacterial Type Strains, Phase II (KMG-II): from individual species to whole genera.</title>
        <authorList>
            <person name="Goeker M."/>
        </authorList>
    </citation>
    <scope>NUCLEOTIDE SEQUENCE [LARGE SCALE GENOMIC DNA]</scope>
    <source>
        <strain evidence="1 2">DSM 29821</strain>
    </source>
</reference>
<dbReference type="Proteomes" id="UP000249819">
    <property type="component" value="Unassembled WGS sequence"/>
</dbReference>
<comment type="caution">
    <text evidence="1">The sequence shown here is derived from an EMBL/GenBank/DDBJ whole genome shotgun (WGS) entry which is preliminary data.</text>
</comment>
<accession>A0A327VM28</accession>
<dbReference type="RefSeq" id="WP_111594718.1">
    <property type="nucleotide sequence ID" value="NZ_QLMA01000009.1"/>
</dbReference>
<protein>
    <submittedName>
        <fullName evidence="1">Uncharacterized protein</fullName>
    </submittedName>
</protein>
<organism evidence="1 2">
    <name type="scientific">Chitinophaga dinghuensis</name>
    <dbReference type="NCBI Taxonomy" id="1539050"/>
    <lineage>
        <taxon>Bacteria</taxon>
        <taxon>Pseudomonadati</taxon>
        <taxon>Bacteroidota</taxon>
        <taxon>Chitinophagia</taxon>
        <taxon>Chitinophagales</taxon>
        <taxon>Chitinophagaceae</taxon>
        <taxon>Chitinophaga</taxon>
    </lineage>
</organism>
<proteinExistence type="predicted"/>
<evidence type="ECO:0000313" key="2">
    <source>
        <dbReference type="Proteomes" id="UP000249819"/>
    </source>
</evidence>
<dbReference type="EMBL" id="QLMA01000009">
    <property type="protein sequence ID" value="RAJ75562.1"/>
    <property type="molecule type" value="Genomic_DNA"/>
</dbReference>
<sequence length="275" mass="31314">MKNMYWQCATALLFSVCVISCSKGKDPVPDVPVRPEALLDSVVEKNTFYNSIYHFEYNPQGALAALHYVDLDPVRGYDYDEYYAYNSKHQLAYVSGDASEPPSENSFIWRFRYNASGQQLMIDPGDNEYRDSVILNSNKQLIRRYKYRQNELQFADTLTWSGNNVVKINTGVFSPGSLPARTLKVFKYDDKKNPYASAAVIAMYQGMGEHIWMSANNVTEIAETYINSYDNQVGGVNATTITYKYNDNGYPISSVANIITNDYPTTTTKQYTYKK</sequence>
<name>A0A327VM28_9BACT</name>
<dbReference type="OrthoDB" id="680246at2"/>